<dbReference type="GO" id="GO:0015074">
    <property type="term" value="P:DNA integration"/>
    <property type="evidence" value="ECO:0007669"/>
    <property type="project" value="InterPro"/>
</dbReference>
<evidence type="ECO:0000313" key="1">
    <source>
        <dbReference type="EMBL" id="MSS41825.1"/>
    </source>
</evidence>
<evidence type="ECO:0000313" key="2">
    <source>
        <dbReference type="Proteomes" id="UP000462363"/>
    </source>
</evidence>
<gene>
    <name evidence="1" type="ORF">FYJ37_16200</name>
</gene>
<protein>
    <recommendedName>
        <fullName evidence="3">Tyr recombinase domain-containing protein</fullName>
    </recommendedName>
</protein>
<dbReference type="AlphaFoldDB" id="A0A844FD49"/>
<sequence>MVKREKSKERLECLRENYKIVLQKLWKKRELETLLFLRVAYETGIQGNDILKMDMSCMKGRQILLAEGKRGFECLYQQLNGNYPKVSRQTLRMMEALYKKQGKFFSASREYYVRKIHRLWEQSPFCFHDLRRSRKLLEIYLLEEQRNTVDAAIYAAEREVSAGEELLDAAEVMQNLREKHL</sequence>
<name>A0A844FD49_CLOSV</name>
<reference evidence="1 2" key="1">
    <citation type="submission" date="2019-08" db="EMBL/GenBank/DDBJ databases">
        <title>In-depth cultivation of the pig gut microbiome towards novel bacterial diversity and tailored functional studies.</title>
        <authorList>
            <person name="Wylensek D."/>
            <person name="Hitch T.C.A."/>
            <person name="Clavel T."/>
        </authorList>
    </citation>
    <scope>NUCLEOTIDE SEQUENCE [LARGE SCALE GENOMIC DNA]</scope>
    <source>
        <strain evidence="1 2">BL-389-WT-3D</strain>
    </source>
</reference>
<organism evidence="1 2">
    <name type="scientific">Clostridium scindens (strain JCM 10418 / VPI 12708)</name>
    <dbReference type="NCBI Taxonomy" id="29347"/>
    <lineage>
        <taxon>Bacteria</taxon>
        <taxon>Bacillati</taxon>
        <taxon>Bacillota</taxon>
        <taxon>Clostridia</taxon>
        <taxon>Lachnospirales</taxon>
        <taxon>Lachnospiraceae</taxon>
    </lineage>
</organism>
<dbReference type="GO" id="GO:0006310">
    <property type="term" value="P:DNA recombination"/>
    <property type="evidence" value="ECO:0007669"/>
    <property type="project" value="InterPro"/>
</dbReference>
<dbReference type="EMBL" id="VUMB01000053">
    <property type="protein sequence ID" value="MSS41825.1"/>
    <property type="molecule type" value="Genomic_DNA"/>
</dbReference>
<dbReference type="GO" id="GO:0003677">
    <property type="term" value="F:DNA binding"/>
    <property type="evidence" value="ECO:0007669"/>
    <property type="project" value="InterPro"/>
</dbReference>
<dbReference type="RefSeq" id="WP_154322858.1">
    <property type="nucleotide sequence ID" value="NZ_CP045695.1"/>
</dbReference>
<proteinExistence type="predicted"/>
<evidence type="ECO:0008006" key="3">
    <source>
        <dbReference type="Google" id="ProtNLM"/>
    </source>
</evidence>
<dbReference type="Proteomes" id="UP000462363">
    <property type="component" value="Unassembled WGS sequence"/>
</dbReference>
<dbReference type="Gene3D" id="1.10.443.10">
    <property type="entry name" value="Intergrase catalytic core"/>
    <property type="match status" value="1"/>
</dbReference>
<comment type="caution">
    <text evidence="1">The sequence shown here is derived from an EMBL/GenBank/DDBJ whole genome shotgun (WGS) entry which is preliminary data.</text>
</comment>
<dbReference type="InterPro" id="IPR013762">
    <property type="entry name" value="Integrase-like_cat_sf"/>
</dbReference>
<accession>A0A844FD49</accession>